<evidence type="ECO:0000313" key="7">
    <source>
        <dbReference type="Proteomes" id="UP001491310"/>
    </source>
</evidence>
<dbReference type="Gene3D" id="1.20.1250.20">
    <property type="entry name" value="MFS general substrate transporter like domains"/>
    <property type="match status" value="1"/>
</dbReference>
<comment type="caution">
    <text evidence="6">The sequence shown here is derived from an EMBL/GenBank/DDBJ whole genome shotgun (WGS) entry which is preliminary data.</text>
</comment>
<evidence type="ECO:0000256" key="3">
    <source>
        <dbReference type="ARBA" id="ARBA00022989"/>
    </source>
</evidence>
<keyword evidence="3 5" id="KW-1133">Transmembrane helix</keyword>
<comment type="subcellular location">
    <subcellularLocation>
        <location evidence="1">Membrane</location>
        <topology evidence="1">Multi-pass membrane protein</topology>
    </subcellularLocation>
</comment>
<feature type="transmembrane region" description="Helical" evidence="5">
    <location>
        <begin position="385"/>
        <end position="412"/>
    </location>
</feature>
<evidence type="ECO:0000313" key="6">
    <source>
        <dbReference type="EMBL" id="KAK9904940.1"/>
    </source>
</evidence>
<dbReference type="InterPro" id="IPR024371">
    <property type="entry name" value="AcetylCoA_trans_1-like"/>
</dbReference>
<feature type="transmembrane region" description="Helical" evidence="5">
    <location>
        <begin position="220"/>
        <end position="243"/>
    </location>
</feature>
<evidence type="ECO:0000256" key="2">
    <source>
        <dbReference type="ARBA" id="ARBA00022692"/>
    </source>
</evidence>
<feature type="transmembrane region" description="Helical" evidence="5">
    <location>
        <begin position="494"/>
        <end position="512"/>
    </location>
</feature>
<dbReference type="EMBL" id="JALJOT010000012">
    <property type="protein sequence ID" value="KAK9904940.1"/>
    <property type="molecule type" value="Genomic_DNA"/>
</dbReference>
<accession>A0ABR2YGI3</accession>
<name>A0ABR2YGI3_9CHLO</name>
<feature type="transmembrane region" description="Helical" evidence="5">
    <location>
        <begin position="112"/>
        <end position="129"/>
    </location>
</feature>
<dbReference type="SUPFAM" id="SSF103473">
    <property type="entry name" value="MFS general substrate transporter"/>
    <property type="match status" value="1"/>
</dbReference>
<dbReference type="PANTHER" id="PTHR12778:SF9">
    <property type="entry name" value="ACETYL-COENZYME A TRANSPORTER 1"/>
    <property type="match status" value="1"/>
</dbReference>
<sequence>MAKRTRTADLSHLSVEAAEEGLSRRQCNLRTPTPKVSLRGEMPNMALLVVLYAMQGVPLGLTLGSMPFLLQANASYTAIGVFSLASYPYSFKLLWSPLVDSVYSRTFGRRKSWVVPIQLASAALMLMSAEWAEQRLKEADIVSITCLFFVLVLLAATQDIAVDGWALTLLSRHHIGYASTCQTVGMNIGYFSSFTVFLALNDADFCNKYLRGSPSADGHLTLAVYLRAWGWAYAVITLLIAALKREVNFPPLDEADVQGKGDVEERVVGIREAYGQLWGVVRLPAVQKLALVLLAFRLGMLPAELAAPLKLLEKGVSKEALAGLVLIEFPCELVSAVVAGRWAASSRPLKPWLFGYQARLVMAAVVTAIVYRFPSGANSLGDHPWWFGVLAAAGLVTSFTSTLMFTALGSFYNRISDPDMGGAYLTLLNTIANMGVVLPKLVLFALVDFLTTRTCVGADPSLAAHACPHSRTAGRASNACTRAGGECAVSRDGYYMLSYGAVAIGAALFLWFRHVMPRLEALPLDQWHAKKRRQ</sequence>
<feature type="transmembrane region" description="Helical" evidence="5">
    <location>
        <begin position="45"/>
        <end position="68"/>
    </location>
</feature>
<evidence type="ECO:0000256" key="5">
    <source>
        <dbReference type="SAM" id="Phobius"/>
    </source>
</evidence>
<dbReference type="Proteomes" id="UP001491310">
    <property type="component" value="Unassembled WGS sequence"/>
</dbReference>
<dbReference type="Pfam" id="PF13000">
    <property type="entry name" value="Acatn"/>
    <property type="match status" value="2"/>
</dbReference>
<feature type="transmembrane region" description="Helical" evidence="5">
    <location>
        <begin position="174"/>
        <end position="200"/>
    </location>
</feature>
<feature type="transmembrane region" description="Helical" evidence="5">
    <location>
        <begin position="424"/>
        <end position="447"/>
    </location>
</feature>
<proteinExistence type="predicted"/>
<feature type="transmembrane region" description="Helical" evidence="5">
    <location>
        <begin position="141"/>
        <end position="162"/>
    </location>
</feature>
<keyword evidence="7" id="KW-1185">Reference proteome</keyword>
<organism evidence="6 7">
    <name type="scientific">Coccomyxa subellipsoidea</name>
    <dbReference type="NCBI Taxonomy" id="248742"/>
    <lineage>
        <taxon>Eukaryota</taxon>
        <taxon>Viridiplantae</taxon>
        <taxon>Chlorophyta</taxon>
        <taxon>core chlorophytes</taxon>
        <taxon>Trebouxiophyceae</taxon>
        <taxon>Trebouxiophyceae incertae sedis</taxon>
        <taxon>Coccomyxaceae</taxon>
        <taxon>Coccomyxa</taxon>
    </lineage>
</organism>
<protein>
    <recommendedName>
        <fullName evidence="8">MFS general substrate transporter</fullName>
    </recommendedName>
</protein>
<keyword evidence="4 5" id="KW-0472">Membrane</keyword>
<dbReference type="InterPro" id="IPR036259">
    <property type="entry name" value="MFS_trans_sf"/>
</dbReference>
<evidence type="ECO:0008006" key="8">
    <source>
        <dbReference type="Google" id="ProtNLM"/>
    </source>
</evidence>
<evidence type="ECO:0000256" key="4">
    <source>
        <dbReference type="ARBA" id="ARBA00023136"/>
    </source>
</evidence>
<keyword evidence="2 5" id="KW-0812">Transmembrane</keyword>
<dbReference type="InterPro" id="IPR004752">
    <property type="entry name" value="AmpG_permease/AT-1"/>
</dbReference>
<dbReference type="PANTHER" id="PTHR12778">
    <property type="entry name" value="SOLUTE CARRIER FAMILY 33 ACETYL-COA TRANSPORTER -RELATED"/>
    <property type="match status" value="1"/>
</dbReference>
<evidence type="ECO:0000256" key="1">
    <source>
        <dbReference type="ARBA" id="ARBA00004141"/>
    </source>
</evidence>
<feature type="transmembrane region" description="Helical" evidence="5">
    <location>
        <begin position="74"/>
        <end position="91"/>
    </location>
</feature>
<feature type="transmembrane region" description="Helical" evidence="5">
    <location>
        <begin position="356"/>
        <end position="373"/>
    </location>
</feature>
<reference evidence="6 7" key="1">
    <citation type="journal article" date="2024" name="Nat. Commun.">
        <title>Phylogenomics reveals the evolutionary origins of lichenization in chlorophyte algae.</title>
        <authorList>
            <person name="Puginier C."/>
            <person name="Libourel C."/>
            <person name="Otte J."/>
            <person name="Skaloud P."/>
            <person name="Haon M."/>
            <person name="Grisel S."/>
            <person name="Petersen M."/>
            <person name="Berrin J.G."/>
            <person name="Delaux P.M."/>
            <person name="Dal Grande F."/>
            <person name="Keller J."/>
        </authorList>
    </citation>
    <scope>NUCLEOTIDE SEQUENCE [LARGE SCALE GENOMIC DNA]</scope>
    <source>
        <strain evidence="6 7">SAG 216-7</strain>
    </source>
</reference>
<gene>
    <name evidence="6" type="ORF">WJX75_006052</name>
</gene>